<dbReference type="RefSeq" id="WP_127699366.1">
    <property type="nucleotide sequence ID" value="NZ_SACS01000012.1"/>
</dbReference>
<feature type="compositionally biased region" description="Polar residues" evidence="1">
    <location>
        <begin position="9"/>
        <end position="19"/>
    </location>
</feature>
<accession>A0A437QRD1</accession>
<dbReference type="EMBL" id="SACS01000012">
    <property type="protein sequence ID" value="RVU37070.1"/>
    <property type="molecule type" value="Genomic_DNA"/>
</dbReference>
<feature type="region of interest" description="Disordered" evidence="1">
    <location>
        <begin position="1"/>
        <end position="32"/>
    </location>
</feature>
<reference evidence="2 3" key="1">
    <citation type="submission" date="2019-01" db="EMBL/GenBank/DDBJ databases">
        <authorList>
            <person name="Chen W.-M."/>
        </authorList>
    </citation>
    <scope>NUCLEOTIDE SEQUENCE [LARGE SCALE GENOMIC DNA]</scope>
    <source>
        <strain evidence="2 3">KYPC3</strain>
    </source>
</reference>
<keyword evidence="3" id="KW-1185">Reference proteome</keyword>
<evidence type="ECO:0000256" key="1">
    <source>
        <dbReference type="SAM" id="MobiDB-lite"/>
    </source>
</evidence>
<proteinExistence type="predicted"/>
<dbReference type="Proteomes" id="UP000283077">
    <property type="component" value="Unassembled WGS sequence"/>
</dbReference>
<evidence type="ECO:0000313" key="3">
    <source>
        <dbReference type="Proteomes" id="UP000283077"/>
    </source>
</evidence>
<organism evidence="2 3">
    <name type="scientific">Rheinheimera riviphila</name>
    <dbReference type="NCBI Taxonomy" id="1834037"/>
    <lineage>
        <taxon>Bacteria</taxon>
        <taxon>Pseudomonadati</taxon>
        <taxon>Pseudomonadota</taxon>
        <taxon>Gammaproteobacteria</taxon>
        <taxon>Chromatiales</taxon>
        <taxon>Chromatiaceae</taxon>
        <taxon>Rheinheimera</taxon>
    </lineage>
</organism>
<gene>
    <name evidence="2" type="ORF">EOE67_12225</name>
</gene>
<sequence>MVNKIDKPSSVSPVRSSTGRAAKSQLAAPQPTVGSLELPTQWRLELAAIPPEQRLPWLAMRLTKHVLAEKFSLVDDTAPEYVRLSRRICQAILENPKEISRLQKLLQS</sequence>
<dbReference type="AlphaFoldDB" id="A0A437QRD1"/>
<name>A0A437QRD1_9GAMM</name>
<comment type="caution">
    <text evidence="2">The sequence shown here is derived from an EMBL/GenBank/DDBJ whole genome shotgun (WGS) entry which is preliminary data.</text>
</comment>
<protein>
    <submittedName>
        <fullName evidence="2">Uncharacterized protein</fullName>
    </submittedName>
</protein>
<evidence type="ECO:0000313" key="2">
    <source>
        <dbReference type="EMBL" id="RVU37070.1"/>
    </source>
</evidence>